<evidence type="ECO:0000313" key="2">
    <source>
        <dbReference type="EMBL" id="MCA9385074.1"/>
    </source>
</evidence>
<dbReference type="AlphaFoldDB" id="A0A955RJP9"/>
<keyword evidence="1" id="KW-1133">Transmembrane helix</keyword>
<accession>A0A955RJP9</accession>
<organism evidence="2 3">
    <name type="scientific">Candidatus Dojkabacteria bacterium</name>
    <dbReference type="NCBI Taxonomy" id="2099670"/>
    <lineage>
        <taxon>Bacteria</taxon>
        <taxon>Candidatus Dojkabacteria</taxon>
    </lineage>
</organism>
<sequence length="111" mass="12617">MSLALYQIIVPCIAGVFILRAFSNFIRHRRTIRELVAVSGFWSGLAAFSIFPDALAELAQFIGIKDYINGITFFSLGLLFYAVFKILLALYRNEKQITRLVRKEALAKVKE</sequence>
<dbReference type="Proteomes" id="UP000754563">
    <property type="component" value="Unassembled WGS sequence"/>
</dbReference>
<keyword evidence="1" id="KW-0812">Transmembrane</keyword>
<feature type="transmembrane region" description="Helical" evidence="1">
    <location>
        <begin position="35"/>
        <end position="55"/>
    </location>
</feature>
<feature type="transmembrane region" description="Helical" evidence="1">
    <location>
        <begin position="67"/>
        <end position="91"/>
    </location>
</feature>
<dbReference type="Pfam" id="PF10066">
    <property type="entry name" value="DUF2304"/>
    <property type="match status" value="1"/>
</dbReference>
<reference evidence="2" key="1">
    <citation type="submission" date="2020-04" db="EMBL/GenBank/DDBJ databases">
        <authorList>
            <person name="Zhang T."/>
        </authorList>
    </citation>
    <scope>NUCLEOTIDE SEQUENCE</scope>
    <source>
        <strain evidence="2">HKST-UBA11</strain>
    </source>
</reference>
<gene>
    <name evidence="2" type="ORF">KC717_00335</name>
</gene>
<reference evidence="2" key="2">
    <citation type="journal article" date="2021" name="Microbiome">
        <title>Successional dynamics and alternative stable states in a saline activated sludge microbial community over 9 years.</title>
        <authorList>
            <person name="Wang Y."/>
            <person name="Ye J."/>
            <person name="Ju F."/>
            <person name="Liu L."/>
            <person name="Boyd J.A."/>
            <person name="Deng Y."/>
            <person name="Parks D.H."/>
            <person name="Jiang X."/>
            <person name="Yin X."/>
            <person name="Woodcroft B.J."/>
            <person name="Tyson G.W."/>
            <person name="Hugenholtz P."/>
            <person name="Polz M.F."/>
            <person name="Zhang T."/>
        </authorList>
    </citation>
    <scope>NUCLEOTIDE SEQUENCE</scope>
    <source>
        <strain evidence="2">HKST-UBA11</strain>
    </source>
</reference>
<feature type="transmembrane region" description="Helical" evidence="1">
    <location>
        <begin position="6"/>
        <end position="23"/>
    </location>
</feature>
<comment type="caution">
    <text evidence="2">The sequence shown here is derived from an EMBL/GenBank/DDBJ whole genome shotgun (WGS) entry which is preliminary data.</text>
</comment>
<protein>
    <submittedName>
        <fullName evidence="2">DUF2304 domain-containing protein</fullName>
    </submittedName>
</protein>
<name>A0A955RJP9_9BACT</name>
<proteinExistence type="predicted"/>
<dbReference type="InterPro" id="IPR019277">
    <property type="entry name" value="DUF2304"/>
</dbReference>
<keyword evidence="1" id="KW-0472">Membrane</keyword>
<evidence type="ECO:0000313" key="3">
    <source>
        <dbReference type="Proteomes" id="UP000754563"/>
    </source>
</evidence>
<evidence type="ECO:0000256" key="1">
    <source>
        <dbReference type="SAM" id="Phobius"/>
    </source>
</evidence>
<dbReference type="EMBL" id="JAGQLH010000002">
    <property type="protein sequence ID" value="MCA9385074.1"/>
    <property type="molecule type" value="Genomic_DNA"/>
</dbReference>